<dbReference type="SUPFAM" id="SSF64307">
    <property type="entry name" value="SirA-like"/>
    <property type="match status" value="1"/>
</dbReference>
<dbReference type="Pfam" id="PF10006">
    <property type="entry name" value="DUF2249"/>
    <property type="match status" value="1"/>
</dbReference>
<organism evidence="2 3">
    <name type="scientific">Haloarcula limicola</name>
    <dbReference type="NCBI Taxonomy" id="1429915"/>
    <lineage>
        <taxon>Archaea</taxon>
        <taxon>Methanobacteriati</taxon>
        <taxon>Methanobacteriota</taxon>
        <taxon>Stenosarchaea group</taxon>
        <taxon>Halobacteria</taxon>
        <taxon>Halobacteriales</taxon>
        <taxon>Haloarculaceae</taxon>
        <taxon>Haloarcula</taxon>
    </lineage>
</organism>
<dbReference type="OrthoDB" id="281801at2157"/>
<proteinExistence type="predicted"/>
<dbReference type="Proteomes" id="UP000766550">
    <property type="component" value="Unassembled WGS sequence"/>
</dbReference>
<accession>A0A8J8C4P2</accession>
<name>A0A8J8C4P2_9EURY</name>
<gene>
    <name evidence="2" type="ORF">KTS45_16755</name>
</gene>
<evidence type="ECO:0000313" key="3">
    <source>
        <dbReference type="Proteomes" id="UP000766550"/>
    </source>
</evidence>
<sequence>MSSDTTLDVRDGDEEPFTRITAALSDLESDETLELVNSFEPEPLYDVLRSRGFEYETERVTDDLWRVRITRE</sequence>
<comment type="caution">
    <text evidence="2">The sequence shown here is derived from an EMBL/GenBank/DDBJ whole genome shotgun (WGS) entry which is preliminary data.</text>
</comment>
<dbReference type="InterPro" id="IPR036868">
    <property type="entry name" value="TusA-like_sf"/>
</dbReference>
<evidence type="ECO:0000313" key="2">
    <source>
        <dbReference type="EMBL" id="MBV0925856.1"/>
    </source>
</evidence>
<protein>
    <submittedName>
        <fullName evidence="2">DUF2249 domain-containing protein</fullName>
    </submittedName>
</protein>
<dbReference type="InterPro" id="IPR018720">
    <property type="entry name" value="DUF2249"/>
</dbReference>
<reference evidence="2 3" key="1">
    <citation type="submission" date="2021-06" db="EMBL/GenBank/DDBJ databases">
        <title>New haloarchaea isolates fom saline soil.</title>
        <authorList>
            <person name="Duran-Viseras A."/>
            <person name="Sanchez-Porro C.S."/>
            <person name="Ventosa A."/>
        </authorList>
    </citation>
    <scope>NUCLEOTIDE SEQUENCE [LARGE SCALE GENOMIC DNA]</scope>
    <source>
        <strain evidence="2 3">JCM 183640</strain>
    </source>
</reference>
<dbReference type="EMBL" id="JAHQXF010000003">
    <property type="protein sequence ID" value="MBV0925856.1"/>
    <property type="molecule type" value="Genomic_DNA"/>
</dbReference>
<dbReference type="RefSeq" id="WP_162318926.1">
    <property type="nucleotide sequence ID" value="NZ_JAHQXF010000003.1"/>
</dbReference>
<keyword evidence="3" id="KW-1185">Reference proteome</keyword>
<dbReference type="AlphaFoldDB" id="A0A8J8C4P2"/>
<evidence type="ECO:0000259" key="1">
    <source>
        <dbReference type="Pfam" id="PF10006"/>
    </source>
</evidence>
<feature type="domain" description="DUF2249" evidence="1">
    <location>
        <begin position="6"/>
        <end position="71"/>
    </location>
</feature>